<dbReference type="AlphaFoldDB" id="A0A392W3D7"/>
<comment type="caution">
    <text evidence="2">The sequence shown here is derived from an EMBL/GenBank/DDBJ whole genome shotgun (WGS) entry which is preliminary data.</text>
</comment>
<protein>
    <submittedName>
        <fullName evidence="2">Uncharacterized protein</fullName>
    </submittedName>
</protein>
<feature type="region of interest" description="Disordered" evidence="1">
    <location>
        <begin position="1"/>
        <end position="47"/>
    </location>
</feature>
<keyword evidence="3" id="KW-1185">Reference proteome</keyword>
<feature type="compositionally biased region" description="Basic and acidic residues" evidence="1">
    <location>
        <begin position="24"/>
        <end position="35"/>
    </location>
</feature>
<evidence type="ECO:0000256" key="1">
    <source>
        <dbReference type="SAM" id="MobiDB-lite"/>
    </source>
</evidence>
<name>A0A392W3D7_9FABA</name>
<feature type="compositionally biased region" description="Low complexity" evidence="1">
    <location>
        <begin position="36"/>
        <end position="47"/>
    </location>
</feature>
<feature type="non-terminal residue" evidence="2">
    <location>
        <position position="1"/>
    </location>
</feature>
<sequence>EKRGCTSKLPASRGKTCATLSEKTFPKKESAKEKPSTSSSQPTTISG</sequence>
<dbReference type="Proteomes" id="UP000265520">
    <property type="component" value="Unassembled WGS sequence"/>
</dbReference>
<reference evidence="2 3" key="1">
    <citation type="journal article" date="2018" name="Front. Plant Sci.">
        <title>Red Clover (Trifolium pratense) and Zigzag Clover (T. medium) - A Picture of Genomic Similarities and Differences.</title>
        <authorList>
            <person name="Dluhosova J."/>
            <person name="Istvanek J."/>
            <person name="Nedelnik J."/>
            <person name="Repkova J."/>
        </authorList>
    </citation>
    <scope>NUCLEOTIDE SEQUENCE [LARGE SCALE GENOMIC DNA]</scope>
    <source>
        <strain evidence="3">cv. 10/8</strain>
        <tissue evidence="2">Leaf</tissue>
    </source>
</reference>
<dbReference type="EMBL" id="LXQA011329390">
    <property type="protein sequence ID" value="MCI93435.1"/>
    <property type="molecule type" value="Genomic_DNA"/>
</dbReference>
<accession>A0A392W3D7</accession>
<evidence type="ECO:0000313" key="2">
    <source>
        <dbReference type="EMBL" id="MCI93435.1"/>
    </source>
</evidence>
<proteinExistence type="predicted"/>
<evidence type="ECO:0000313" key="3">
    <source>
        <dbReference type="Proteomes" id="UP000265520"/>
    </source>
</evidence>
<organism evidence="2 3">
    <name type="scientific">Trifolium medium</name>
    <dbReference type="NCBI Taxonomy" id="97028"/>
    <lineage>
        <taxon>Eukaryota</taxon>
        <taxon>Viridiplantae</taxon>
        <taxon>Streptophyta</taxon>
        <taxon>Embryophyta</taxon>
        <taxon>Tracheophyta</taxon>
        <taxon>Spermatophyta</taxon>
        <taxon>Magnoliopsida</taxon>
        <taxon>eudicotyledons</taxon>
        <taxon>Gunneridae</taxon>
        <taxon>Pentapetalae</taxon>
        <taxon>rosids</taxon>
        <taxon>fabids</taxon>
        <taxon>Fabales</taxon>
        <taxon>Fabaceae</taxon>
        <taxon>Papilionoideae</taxon>
        <taxon>50 kb inversion clade</taxon>
        <taxon>NPAAA clade</taxon>
        <taxon>Hologalegina</taxon>
        <taxon>IRL clade</taxon>
        <taxon>Trifolieae</taxon>
        <taxon>Trifolium</taxon>
    </lineage>
</organism>